<organism evidence="1 2">
    <name type="scientific">Demequina muriae</name>
    <dbReference type="NCBI Taxonomy" id="3051664"/>
    <lineage>
        <taxon>Bacteria</taxon>
        <taxon>Bacillati</taxon>
        <taxon>Actinomycetota</taxon>
        <taxon>Actinomycetes</taxon>
        <taxon>Micrococcales</taxon>
        <taxon>Demequinaceae</taxon>
        <taxon>Demequina</taxon>
    </lineage>
</organism>
<evidence type="ECO:0000313" key="1">
    <source>
        <dbReference type="EMBL" id="MDN4479546.1"/>
    </source>
</evidence>
<evidence type="ECO:0000313" key="2">
    <source>
        <dbReference type="Proteomes" id="UP001172708"/>
    </source>
</evidence>
<dbReference type="RefSeq" id="WP_301140708.1">
    <property type="nucleotide sequence ID" value="NZ_JAUHQA010000001.1"/>
</dbReference>
<name>A0ABT8GDP3_9MICO</name>
<dbReference type="Pfam" id="PF13376">
    <property type="entry name" value="OmdA"/>
    <property type="match status" value="1"/>
</dbReference>
<protein>
    <submittedName>
        <fullName evidence="1">YdeI/OmpD-associated family protein</fullName>
    </submittedName>
</protein>
<accession>A0ABT8GDP3</accession>
<reference evidence="1" key="1">
    <citation type="submission" date="2023-06" db="EMBL/GenBank/DDBJ databases">
        <title>Egi l300058.</title>
        <authorList>
            <person name="Gao L."/>
            <person name="Fang B.-Z."/>
            <person name="Li W.-J."/>
        </authorList>
    </citation>
    <scope>NUCLEOTIDE SEQUENCE</scope>
    <source>
        <strain evidence="1">EGI L300058</strain>
    </source>
</reference>
<proteinExistence type="predicted"/>
<keyword evidence="2" id="KW-1185">Reference proteome</keyword>
<gene>
    <name evidence="1" type="ORF">QQX02_01230</name>
</gene>
<comment type="caution">
    <text evidence="1">The sequence shown here is derived from an EMBL/GenBank/DDBJ whole genome shotgun (WGS) entry which is preliminary data.</text>
</comment>
<dbReference type="EMBL" id="JAUHQA010000001">
    <property type="protein sequence ID" value="MDN4479546.1"/>
    <property type="molecule type" value="Genomic_DNA"/>
</dbReference>
<sequence length="193" mass="21379">MEADPDGRPRIHPEDAAEWRDWLAAHHATADGVWVVLWRQASGRTGLTYDQLVRELLCFGWIDATARKLDADRTLQYCSPRKRGSGWARTNKVRIAELEAEGRITPAGAAVIAAAKADGSWTLLDDVEDLVVPEDLRAALEARDGAAEHWDGFPPSARKFMLAQLVLAKRPQTRADRVTRIADAASRGERGYP</sequence>
<dbReference type="Proteomes" id="UP001172708">
    <property type="component" value="Unassembled WGS sequence"/>
</dbReference>